<evidence type="ECO:0000256" key="3">
    <source>
        <dbReference type="ARBA" id="ARBA00022553"/>
    </source>
</evidence>
<dbReference type="GO" id="GO:0000155">
    <property type="term" value="F:phosphorelay sensor kinase activity"/>
    <property type="evidence" value="ECO:0007669"/>
    <property type="project" value="InterPro"/>
</dbReference>
<keyword evidence="7" id="KW-0067">ATP-binding</keyword>
<dbReference type="GO" id="GO:0046983">
    <property type="term" value="F:protein dimerization activity"/>
    <property type="evidence" value="ECO:0007669"/>
    <property type="project" value="InterPro"/>
</dbReference>
<dbReference type="GO" id="GO:0005524">
    <property type="term" value="F:ATP binding"/>
    <property type="evidence" value="ECO:0007669"/>
    <property type="project" value="UniProtKB-KW"/>
</dbReference>
<protein>
    <recommendedName>
        <fullName evidence="2">histidine kinase</fullName>
        <ecNumber evidence="2">2.7.13.3</ecNumber>
    </recommendedName>
</protein>
<keyword evidence="6" id="KW-0418">Kinase</keyword>
<name>A0A5J6FIP1_9ACTN</name>
<dbReference type="RefSeq" id="WP_150491566.1">
    <property type="nucleotide sequence ID" value="NZ_BMUV01000026.1"/>
</dbReference>
<dbReference type="EC" id="2.7.13.3" evidence="2"/>
<dbReference type="Gene3D" id="1.20.5.1930">
    <property type="match status" value="1"/>
</dbReference>
<dbReference type="Pfam" id="PF07730">
    <property type="entry name" value="HisKA_3"/>
    <property type="match status" value="1"/>
</dbReference>
<feature type="transmembrane region" description="Helical" evidence="10">
    <location>
        <begin position="359"/>
        <end position="378"/>
    </location>
</feature>
<evidence type="ECO:0000256" key="6">
    <source>
        <dbReference type="ARBA" id="ARBA00022777"/>
    </source>
</evidence>
<evidence type="ECO:0000256" key="9">
    <source>
        <dbReference type="SAM" id="MobiDB-lite"/>
    </source>
</evidence>
<evidence type="ECO:0000313" key="13">
    <source>
        <dbReference type="Proteomes" id="UP000326178"/>
    </source>
</evidence>
<dbReference type="PANTHER" id="PTHR24421">
    <property type="entry name" value="NITRATE/NITRITE SENSOR PROTEIN NARX-RELATED"/>
    <property type="match status" value="1"/>
</dbReference>
<evidence type="ECO:0000256" key="1">
    <source>
        <dbReference type="ARBA" id="ARBA00000085"/>
    </source>
</evidence>
<evidence type="ECO:0000313" key="12">
    <source>
        <dbReference type="EMBL" id="QEU76248.1"/>
    </source>
</evidence>
<evidence type="ECO:0000256" key="8">
    <source>
        <dbReference type="ARBA" id="ARBA00023012"/>
    </source>
</evidence>
<dbReference type="Gene3D" id="3.30.565.10">
    <property type="entry name" value="Histidine kinase-like ATPase, C-terminal domain"/>
    <property type="match status" value="1"/>
</dbReference>
<feature type="transmembrane region" description="Helical" evidence="10">
    <location>
        <begin position="12"/>
        <end position="28"/>
    </location>
</feature>
<evidence type="ECO:0000259" key="11">
    <source>
        <dbReference type="Pfam" id="PF07730"/>
    </source>
</evidence>
<keyword evidence="10" id="KW-0812">Transmembrane</keyword>
<dbReference type="OrthoDB" id="227596at2"/>
<evidence type="ECO:0000256" key="4">
    <source>
        <dbReference type="ARBA" id="ARBA00022679"/>
    </source>
</evidence>
<dbReference type="InterPro" id="IPR036890">
    <property type="entry name" value="HATPase_C_sf"/>
</dbReference>
<feature type="domain" description="Signal transduction histidine kinase subgroup 3 dimerisation and phosphoacceptor" evidence="11">
    <location>
        <begin position="134"/>
        <end position="198"/>
    </location>
</feature>
<dbReference type="SUPFAM" id="SSF55874">
    <property type="entry name" value="ATPase domain of HSP90 chaperone/DNA topoisomerase II/histidine kinase"/>
    <property type="match status" value="1"/>
</dbReference>
<dbReference type="AlphaFoldDB" id="A0A5J6FIP1"/>
<feature type="transmembrane region" description="Helical" evidence="10">
    <location>
        <begin position="86"/>
        <end position="104"/>
    </location>
</feature>
<dbReference type="InterPro" id="IPR050482">
    <property type="entry name" value="Sensor_HK_TwoCompSys"/>
</dbReference>
<keyword evidence="10" id="KW-0472">Membrane</keyword>
<evidence type="ECO:0000256" key="2">
    <source>
        <dbReference type="ARBA" id="ARBA00012438"/>
    </source>
</evidence>
<dbReference type="InterPro" id="IPR011712">
    <property type="entry name" value="Sig_transdc_His_kin_sub3_dim/P"/>
</dbReference>
<dbReference type="EMBL" id="CP023702">
    <property type="protein sequence ID" value="QEU76248.1"/>
    <property type="molecule type" value="Genomic_DNA"/>
</dbReference>
<feature type="transmembrane region" description="Helical" evidence="10">
    <location>
        <begin position="57"/>
        <end position="74"/>
    </location>
</feature>
<feature type="transmembrane region" description="Helical" evidence="10">
    <location>
        <begin position="34"/>
        <end position="50"/>
    </location>
</feature>
<dbReference type="GO" id="GO:0016020">
    <property type="term" value="C:membrane"/>
    <property type="evidence" value="ECO:0007669"/>
    <property type="project" value="InterPro"/>
</dbReference>
<keyword evidence="5" id="KW-0547">Nucleotide-binding</keyword>
<dbReference type="PANTHER" id="PTHR24421:SF10">
    <property type="entry name" value="NITRATE_NITRITE SENSOR PROTEIN NARQ"/>
    <property type="match status" value="1"/>
</dbReference>
<organism evidence="12 13">
    <name type="scientific">Streptomyces nitrosporeus</name>
    <dbReference type="NCBI Taxonomy" id="28894"/>
    <lineage>
        <taxon>Bacteria</taxon>
        <taxon>Bacillati</taxon>
        <taxon>Actinomycetota</taxon>
        <taxon>Actinomycetes</taxon>
        <taxon>Kitasatosporales</taxon>
        <taxon>Streptomycetaceae</taxon>
        <taxon>Streptomyces</taxon>
    </lineage>
</organism>
<evidence type="ECO:0000256" key="7">
    <source>
        <dbReference type="ARBA" id="ARBA00022840"/>
    </source>
</evidence>
<reference evidence="12 13" key="1">
    <citation type="submission" date="2017-09" db="EMBL/GenBank/DDBJ databases">
        <authorList>
            <person name="Lee N."/>
            <person name="Cho B.-K."/>
        </authorList>
    </citation>
    <scope>NUCLEOTIDE SEQUENCE [LARGE SCALE GENOMIC DNA]</scope>
    <source>
        <strain evidence="12 13">ATCC 12769</strain>
    </source>
</reference>
<dbReference type="Proteomes" id="UP000326178">
    <property type="component" value="Chromosome"/>
</dbReference>
<keyword evidence="10" id="KW-1133">Transmembrane helix</keyword>
<feature type="compositionally biased region" description="Basic and acidic residues" evidence="9">
    <location>
        <begin position="338"/>
        <end position="347"/>
    </location>
</feature>
<evidence type="ECO:0000256" key="5">
    <source>
        <dbReference type="ARBA" id="ARBA00022741"/>
    </source>
</evidence>
<keyword evidence="8" id="KW-0902">Two-component regulatory system</keyword>
<comment type="catalytic activity">
    <reaction evidence="1">
        <text>ATP + protein L-histidine = ADP + protein N-phospho-L-histidine.</text>
        <dbReference type="EC" id="2.7.13.3"/>
    </reaction>
</comment>
<keyword evidence="4" id="KW-0808">Transferase</keyword>
<gene>
    <name evidence="12" type="ORF">CP967_33555</name>
</gene>
<keyword evidence="3" id="KW-0597">Phosphoprotein</keyword>
<accession>A0A5J6FIP1</accession>
<evidence type="ECO:0000256" key="10">
    <source>
        <dbReference type="SAM" id="Phobius"/>
    </source>
</evidence>
<sequence length="464" mass="49016">MDQRIRRALSRRLVAPGAVLALASVLLMSEPGPWAALLGAVVAFAVGIGPSGVRRGAVALLLAVLLSTVLVAAGGPEWRESVREMVFALARTGIPWLAGVAWRLRRQVRRQATEALAQKRRERSALLREERDGERLALAESLHDDLGHALSLVALNLGRIELDPALPPTAHETVTTARRQLSQAVERLGASVASLRDGAAPGVPHCDDVDALLERAGRAGVEVEVTGMPSPGQLSAFDRESLTRVLREAVTNAVKHAPGQAVRIGFTCGEALEVTVRNPVTGHRAGTLSGTGLSTLARRLRAEGGELETRAGDREFSLRARIPPKGPASPPAAAVREAPADDGGHEDAVLTGARRRGRAILAGTAVLAVAVLGAVEAFDAFETRRALLSSEDFALIRVGDTRTRAARLLPSHEVLPRPASAPGTDCHDYAVTADPFDDASGDAYRICYTAGLVVSARYVSPENP</sequence>
<proteinExistence type="predicted"/>
<dbReference type="KEGG" id="snk:CP967_33555"/>
<feature type="region of interest" description="Disordered" evidence="9">
    <location>
        <begin position="312"/>
        <end position="347"/>
    </location>
</feature>
<keyword evidence="13" id="KW-1185">Reference proteome</keyword>